<gene>
    <name evidence="4" type="ORF">PMIN01_04854</name>
</gene>
<dbReference type="GO" id="GO:0008131">
    <property type="term" value="F:primary methylamine oxidase activity"/>
    <property type="evidence" value="ECO:0007669"/>
    <property type="project" value="InterPro"/>
</dbReference>
<comment type="similarity">
    <text evidence="2">Belongs to the copper/topaquinone oxidase family.</text>
</comment>
<feature type="modified residue" description="2',4',5'-topaquinone" evidence="1">
    <location>
        <position position="40"/>
    </location>
</feature>
<comment type="cofactor">
    <cofactor evidence="2">
        <name>Cu cation</name>
        <dbReference type="ChEBI" id="CHEBI:23378"/>
    </cofactor>
    <text evidence="2">Contains 1 topaquinone per subunit.</text>
</comment>
<keyword evidence="2" id="KW-0186">Copper</keyword>
<keyword evidence="5" id="KW-1185">Reference proteome</keyword>
<dbReference type="PANTHER" id="PTHR10638">
    <property type="entry name" value="COPPER AMINE OXIDASE"/>
    <property type="match status" value="1"/>
</dbReference>
<protein>
    <recommendedName>
        <fullName evidence="2">Amine oxidase</fullName>
        <ecNumber evidence="2">1.4.3.-</ecNumber>
    </recommendedName>
</protein>
<dbReference type="Proteomes" id="UP000756921">
    <property type="component" value="Unassembled WGS sequence"/>
</dbReference>
<dbReference type="InterPro" id="IPR036460">
    <property type="entry name" value="Cu_amine_oxidase_C_sf"/>
</dbReference>
<keyword evidence="1 2" id="KW-0801">TPQ</keyword>
<dbReference type="InterPro" id="IPR000269">
    <property type="entry name" value="Cu_amine_oxidase"/>
</dbReference>
<organism evidence="4 5">
    <name type="scientific">Paraphaeosphaeria minitans</name>
    <dbReference type="NCBI Taxonomy" id="565426"/>
    <lineage>
        <taxon>Eukaryota</taxon>
        <taxon>Fungi</taxon>
        <taxon>Dikarya</taxon>
        <taxon>Ascomycota</taxon>
        <taxon>Pezizomycotina</taxon>
        <taxon>Dothideomycetes</taxon>
        <taxon>Pleosporomycetidae</taxon>
        <taxon>Pleosporales</taxon>
        <taxon>Massarineae</taxon>
        <taxon>Didymosphaeriaceae</taxon>
        <taxon>Paraphaeosphaeria</taxon>
    </lineage>
</organism>
<comment type="PTM">
    <text evidence="1 2">Topaquinone (TPQ) is generated by copper-dependent autoxidation of a specific tyrosyl residue.</text>
</comment>
<dbReference type="GO" id="GO:0009308">
    <property type="term" value="P:amine metabolic process"/>
    <property type="evidence" value="ECO:0007669"/>
    <property type="project" value="UniProtKB-UniRule"/>
</dbReference>
<dbReference type="AlphaFoldDB" id="A0A9P6GMF8"/>
<evidence type="ECO:0000256" key="2">
    <source>
        <dbReference type="RuleBase" id="RU000672"/>
    </source>
</evidence>
<evidence type="ECO:0000313" key="4">
    <source>
        <dbReference type="EMBL" id="KAF9737075.1"/>
    </source>
</evidence>
<dbReference type="GO" id="GO:0005507">
    <property type="term" value="F:copper ion binding"/>
    <property type="evidence" value="ECO:0007669"/>
    <property type="project" value="InterPro"/>
</dbReference>
<evidence type="ECO:0000256" key="1">
    <source>
        <dbReference type="PIRSR" id="PIRSR600269-51"/>
    </source>
</evidence>
<dbReference type="SUPFAM" id="SSF49998">
    <property type="entry name" value="Amine oxidase catalytic domain"/>
    <property type="match status" value="1"/>
</dbReference>
<dbReference type="PANTHER" id="PTHR10638:SF20">
    <property type="entry name" value="AMINE OXIDASE"/>
    <property type="match status" value="1"/>
</dbReference>
<comment type="caution">
    <text evidence="4">The sequence shown here is derived from an EMBL/GenBank/DDBJ whole genome shotgun (WGS) entry which is preliminary data.</text>
</comment>
<proteinExistence type="inferred from homology"/>
<dbReference type="InterPro" id="IPR015798">
    <property type="entry name" value="Cu_amine_oxidase_C"/>
</dbReference>
<dbReference type="Pfam" id="PF01179">
    <property type="entry name" value="Cu_amine_oxid"/>
    <property type="match status" value="1"/>
</dbReference>
<name>A0A9P6GMF8_9PLEO</name>
<accession>A0A9P6GMF8</accession>
<evidence type="ECO:0000259" key="3">
    <source>
        <dbReference type="Pfam" id="PF01179"/>
    </source>
</evidence>
<sequence>MFEADTNYPIRRHFAFAQNYTSVARNVAFTVRWIATVGNYDYLFDYTFFYDGAIEVSVRASGYISVAYFAEYYDYGFKIHDALSGALHDHVMTFKVDLDVLGREHSVQKVEVVRATVEYPWSAGKARKTMKLEKTFITHEDKSGIPWAPNDAAMYAIVNTDSPNKYGEYPGYRIKRDTEPRAADWVNTYDVENPLVDFAKFLDGESLEQEDLPNTDMTSAHSAMRLEPLNYLLNDPSIQTSQQVRVNHTSGEVETFDAQMANCSVNFVSLKTISLEKRTS</sequence>
<evidence type="ECO:0000313" key="5">
    <source>
        <dbReference type="Proteomes" id="UP000756921"/>
    </source>
</evidence>
<dbReference type="Gene3D" id="2.70.98.20">
    <property type="entry name" value="Copper amine oxidase, catalytic domain"/>
    <property type="match status" value="2"/>
</dbReference>
<keyword evidence="2" id="KW-0479">Metal-binding</keyword>
<reference evidence="4" key="1">
    <citation type="journal article" date="2020" name="Mol. Plant Microbe Interact.">
        <title>Genome Sequence of the Biocontrol Agent Coniothyrium minitans strain Conio (IMI 134523).</title>
        <authorList>
            <person name="Patel D."/>
            <person name="Shittu T.A."/>
            <person name="Baroncelli R."/>
            <person name="Muthumeenakshi S."/>
            <person name="Osborne T.H."/>
            <person name="Janganan T.K."/>
            <person name="Sreenivasaprasad S."/>
        </authorList>
    </citation>
    <scope>NUCLEOTIDE SEQUENCE</scope>
    <source>
        <strain evidence="4">Conio</strain>
    </source>
</reference>
<dbReference type="OrthoDB" id="3341590at2759"/>
<dbReference type="GO" id="GO:0048038">
    <property type="term" value="F:quinone binding"/>
    <property type="evidence" value="ECO:0007669"/>
    <property type="project" value="InterPro"/>
</dbReference>
<dbReference type="EMBL" id="WJXW01000004">
    <property type="protein sequence ID" value="KAF9737075.1"/>
    <property type="molecule type" value="Genomic_DNA"/>
</dbReference>
<keyword evidence="2" id="KW-0560">Oxidoreductase</keyword>
<dbReference type="GO" id="GO:0005886">
    <property type="term" value="C:plasma membrane"/>
    <property type="evidence" value="ECO:0007669"/>
    <property type="project" value="TreeGrafter"/>
</dbReference>
<feature type="domain" description="Copper amine oxidase catalytic" evidence="3">
    <location>
        <begin position="1"/>
        <end position="182"/>
    </location>
</feature>
<dbReference type="EC" id="1.4.3.-" evidence="2"/>